<evidence type="ECO:0000256" key="4">
    <source>
        <dbReference type="ARBA" id="ARBA00022679"/>
    </source>
</evidence>
<keyword evidence="5 9" id="KW-0547">Nucleotide-binding</keyword>
<evidence type="ECO:0000313" key="12">
    <source>
        <dbReference type="Proteomes" id="UP000031599"/>
    </source>
</evidence>
<dbReference type="AlphaFoldDB" id="A0A0C2D952"/>
<protein>
    <recommendedName>
        <fullName evidence="3 9">Guanylate kinase</fullName>
        <ecNumber evidence="2 9">2.7.4.8</ecNumber>
    </recommendedName>
    <alternativeName>
        <fullName evidence="8 9">GMP kinase</fullName>
    </alternativeName>
</protein>
<dbReference type="PANTHER" id="PTHR23117">
    <property type="entry name" value="GUANYLATE KINASE-RELATED"/>
    <property type="match status" value="1"/>
</dbReference>
<sequence>MSSERPRGLLLVVSSPSGAGKTTLCNRLREEFPSIGFSVSYTTRKPRPGETDGVEYHFVSGERFQEMIADDEFAEYAMVHGNMYGTAAGLVSTALANGRDILFDIDFQGGRQLRRSFPEEVVLVFILPPSLRELERRLRRRATDSDEVIAQRLKVARSELAHYDEYDYLIVNDELDRAYDALRAVYVGALHRRQRQAAVAQQLIEGQEELPW</sequence>
<feature type="domain" description="Guanylate kinase-like" evidence="10">
    <location>
        <begin position="8"/>
        <end position="187"/>
    </location>
</feature>
<evidence type="ECO:0000256" key="3">
    <source>
        <dbReference type="ARBA" id="ARBA00016296"/>
    </source>
</evidence>
<dbReference type="Pfam" id="PF00625">
    <property type="entry name" value="Guanylate_kin"/>
    <property type="match status" value="1"/>
</dbReference>
<comment type="function">
    <text evidence="9">Essential for recycling GMP and indirectly, cGMP.</text>
</comment>
<dbReference type="SMART" id="SM00072">
    <property type="entry name" value="GuKc"/>
    <property type="match status" value="1"/>
</dbReference>
<keyword evidence="4 9" id="KW-0808">Transferase</keyword>
<dbReference type="SUPFAM" id="SSF52540">
    <property type="entry name" value="P-loop containing nucleoside triphosphate hydrolases"/>
    <property type="match status" value="1"/>
</dbReference>
<evidence type="ECO:0000256" key="7">
    <source>
        <dbReference type="ARBA" id="ARBA00022840"/>
    </source>
</evidence>
<evidence type="ECO:0000256" key="1">
    <source>
        <dbReference type="ARBA" id="ARBA00005790"/>
    </source>
</evidence>
<dbReference type="InterPro" id="IPR027417">
    <property type="entry name" value="P-loop_NTPase"/>
</dbReference>
<proteinExistence type="inferred from homology"/>
<dbReference type="InterPro" id="IPR017665">
    <property type="entry name" value="Guanylate_kinase"/>
</dbReference>
<reference evidence="11 12" key="1">
    <citation type="submission" date="2014-12" db="EMBL/GenBank/DDBJ databases">
        <title>Genome assembly of Enhygromyxa salina DSM 15201.</title>
        <authorList>
            <person name="Sharma G."/>
            <person name="Subramanian S."/>
        </authorList>
    </citation>
    <scope>NUCLEOTIDE SEQUENCE [LARGE SCALE GENOMIC DNA]</scope>
    <source>
        <strain evidence="11 12">DSM 15201</strain>
    </source>
</reference>
<dbReference type="GO" id="GO:0004385">
    <property type="term" value="F:GMP kinase activity"/>
    <property type="evidence" value="ECO:0007669"/>
    <property type="project" value="UniProtKB-UniRule"/>
</dbReference>
<evidence type="ECO:0000256" key="8">
    <source>
        <dbReference type="ARBA" id="ARBA00030128"/>
    </source>
</evidence>
<keyword evidence="9" id="KW-0963">Cytoplasm</keyword>
<dbReference type="Proteomes" id="UP000031599">
    <property type="component" value="Unassembled WGS sequence"/>
</dbReference>
<dbReference type="Gene3D" id="3.40.50.300">
    <property type="entry name" value="P-loop containing nucleotide triphosphate hydrolases"/>
    <property type="match status" value="2"/>
</dbReference>
<keyword evidence="7 9" id="KW-0067">ATP-binding</keyword>
<dbReference type="GO" id="GO:0005829">
    <property type="term" value="C:cytosol"/>
    <property type="evidence" value="ECO:0007669"/>
    <property type="project" value="TreeGrafter"/>
</dbReference>
<gene>
    <name evidence="9" type="primary">gmk</name>
    <name evidence="11" type="ORF">DB30_01639</name>
</gene>
<evidence type="ECO:0000256" key="9">
    <source>
        <dbReference type="HAMAP-Rule" id="MF_00328"/>
    </source>
</evidence>
<dbReference type="PROSITE" id="PS00856">
    <property type="entry name" value="GUANYLATE_KINASE_1"/>
    <property type="match status" value="1"/>
</dbReference>
<dbReference type="Gene3D" id="3.30.63.10">
    <property type="entry name" value="Guanylate Kinase phosphate binding domain"/>
    <property type="match status" value="1"/>
</dbReference>
<comment type="caution">
    <text evidence="11">The sequence shown here is derived from an EMBL/GenBank/DDBJ whole genome shotgun (WGS) entry which is preliminary data.</text>
</comment>
<dbReference type="InterPro" id="IPR008144">
    <property type="entry name" value="Guanylate_kin-like_dom"/>
</dbReference>
<dbReference type="PANTHER" id="PTHR23117:SF13">
    <property type="entry name" value="GUANYLATE KINASE"/>
    <property type="match status" value="1"/>
</dbReference>
<dbReference type="CDD" id="cd00071">
    <property type="entry name" value="GMPK"/>
    <property type="match status" value="1"/>
</dbReference>
<evidence type="ECO:0000256" key="2">
    <source>
        <dbReference type="ARBA" id="ARBA00012961"/>
    </source>
</evidence>
<evidence type="ECO:0000256" key="5">
    <source>
        <dbReference type="ARBA" id="ARBA00022741"/>
    </source>
</evidence>
<evidence type="ECO:0000256" key="6">
    <source>
        <dbReference type="ARBA" id="ARBA00022777"/>
    </source>
</evidence>
<dbReference type="EC" id="2.7.4.8" evidence="2 9"/>
<dbReference type="GO" id="GO:0005524">
    <property type="term" value="F:ATP binding"/>
    <property type="evidence" value="ECO:0007669"/>
    <property type="project" value="UniProtKB-UniRule"/>
</dbReference>
<accession>A0A0C2D952</accession>
<evidence type="ECO:0000259" key="10">
    <source>
        <dbReference type="PROSITE" id="PS50052"/>
    </source>
</evidence>
<dbReference type="FunFam" id="3.30.63.10:FF:000002">
    <property type="entry name" value="Guanylate kinase 1"/>
    <property type="match status" value="1"/>
</dbReference>
<dbReference type="NCBIfam" id="TIGR03263">
    <property type="entry name" value="guanyl_kin"/>
    <property type="match status" value="1"/>
</dbReference>
<name>A0A0C2D952_9BACT</name>
<dbReference type="InterPro" id="IPR008145">
    <property type="entry name" value="GK/Ca_channel_bsu"/>
</dbReference>
<organism evidence="11 12">
    <name type="scientific">Enhygromyxa salina</name>
    <dbReference type="NCBI Taxonomy" id="215803"/>
    <lineage>
        <taxon>Bacteria</taxon>
        <taxon>Pseudomonadati</taxon>
        <taxon>Myxococcota</taxon>
        <taxon>Polyangia</taxon>
        <taxon>Nannocystales</taxon>
        <taxon>Nannocystaceae</taxon>
        <taxon>Enhygromyxa</taxon>
    </lineage>
</organism>
<evidence type="ECO:0000313" key="11">
    <source>
        <dbReference type="EMBL" id="KIG18135.1"/>
    </source>
</evidence>
<dbReference type="RefSeq" id="WP_052547212.1">
    <property type="nucleotide sequence ID" value="NZ_JMCC02000014.1"/>
</dbReference>
<dbReference type="EMBL" id="JMCC02000014">
    <property type="protein sequence ID" value="KIG18135.1"/>
    <property type="molecule type" value="Genomic_DNA"/>
</dbReference>
<comment type="similarity">
    <text evidence="1 9">Belongs to the guanylate kinase family.</text>
</comment>
<dbReference type="PROSITE" id="PS50052">
    <property type="entry name" value="GUANYLATE_KINASE_2"/>
    <property type="match status" value="1"/>
</dbReference>
<dbReference type="HAMAP" id="MF_00328">
    <property type="entry name" value="Guanylate_kinase"/>
    <property type="match status" value="1"/>
</dbReference>
<dbReference type="InterPro" id="IPR020590">
    <property type="entry name" value="Guanylate_kinase_CS"/>
</dbReference>
<comment type="catalytic activity">
    <reaction evidence="9">
        <text>GMP + ATP = GDP + ADP</text>
        <dbReference type="Rhea" id="RHEA:20780"/>
        <dbReference type="ChEBI" id="CHEBI:30616"/>
        <dbReference type="ChEBI" id="CHEBI:58115"/>
        <dbReference type="ChEBI" id="CHEBI:58189"/>
        <dbReference type="ChEBI" id="CHEBI:456216"/>
        <dbReference type="EC" id="2.7.4.8"/>
    </reaction>
</comment>
<comment type="subcellular location">
    <subcellularLocation>
        <location evidence="9">Cytoplasm</location>
    </subcellularLocation>
</comment>
<keyword evidence="6 9" id="KW-0418">Kinase</keyword>
<feature type="binding site" evidence="9">
    <location>
        <begin position="15"/>
        <end position="22"/>
    </location>
    <ligand>
        <name>ATP</name>
        <dbReference type="ChEBI" id="CHEBI:30616"/>
    </ligand>
</feature>